<organism evidence="2 3">
    <name type="scientific">Klebsiella pneumoniae</name>
    <dbReference type="NCBI Taxonomy" id="573"/>
    <lineage>
        <taxon>Bacteria</taxon>
        <taxon>Pseudomonadati</taxon>
        <taxon>Pseudomonadota</taxon>
        <taxon>Gammaproteobacteria</taxon>
        <taxon>Enterobacterales</taxon>
        <taxon>Enterobacteriaceae</taxon>
        <taxon>Klebsiella/Raoultella group</taxon>
        <taxon>Klebsiella</taxon>
        <taxon>Klebsiella pneumoniae complex</taxon>
    </lineage>
</organism>
<dbReference type="AlphaFoldDB" id="A0A8B4V0I4"/>
<protein>
    <submittedName>
        <fullName evidence="2">Roi protein</fullName>
    </submittedName>
</protein>
<dbReference type="GO" id="GO:0003677">
    <property type="term" value="F:DNA binding"/>
    <property type="evidence" value="ECO:0007669"/>
    <property type="project" value="InterPro"/>
</dbReference>
<evidence type="ECO:0000313" key="2">
    <source>
        <dbReference type="EMBL" id="SYR38053.1"/>
    </source>
</evidence>
<evidence type="ECO:0000259" key="1">
    <source>
        <dbReference type="Pfam" id="PF03374"/>
    </source>
</evidence>
<dbReference type="InterPro" id="IPR005039">
    <property type="entry name" value="Ant_C"/>
</dbReference>
<dbReference type="Pfam" id="PF09669">
    <property type="entry name" value="Phage_pRha"/>
    <property type="match status" value="1"/>
</dbReference>
<dbReference type="Pfam" id="PF03374">
    <property type="entry name" value="ANT"/>
    <property type="match status" value="1"/>
</dbReference>
<dbReference type="InterPro" id="IPR014054">
    <property type="entry name" value="Phage_regulatory_Rha"/>
</dbReference>
<evidence type="ECO:0000313" key="3">
    <source>
        <dbReference type="Proteomes" id="UP000258253"/>
    </source>
</evidence>
<dbReference type="RefSeq" id="WP_020324448.1">
    <property type="nucleotide sequence ID" value="NZ_BIJD01000028.1"/>
</dbReference>
<dbReference type="EMBL" id="ULCI01000008">
    <property type="protein sequence ID" value="SYR38053.1"/>
    <property type="molecule type" value="Genomic_DNA"/>
</dbReference>
<reference evidence="2 3" key="1">
    <citation type="submission" date="2018-08" db="EMBL/GenBank/DDBJ databases">
        <authorList>
            <consortium name="Pathogen Informatics"/>
        </authorList>
    </citation>
    <scope>NUCLEOTIDE SEQUENCE [LARGE SCALE GENOMIC DNA]</scope>
    <source>
        <strain evidence="2 3">EuSCAPE_HU047</strain>
    </source>
</reference>
<gene>
    <name evidence="2" type="ORF">SAMEA3538828_02164</name>
</gene>
<proteinExistence type="predicted"/>
<dbReference type="PROSITE" id="PS50890">
    <property type="entry name" value="PUA"/>
    <property type="match status" value="1"/>
</dbReference>
<name>A0A8B4V0I4_KLEPN</name>
<sequence length="264" mass="29352">MTQQINNPFKKAITPAVINGIVTMSSREIAELTGKKHGHVLRDIRAYIGAILQIEEGMEPRSLEWSDQGGMQVVGDTPVGGVTLSEETNWQNGQRYPVYLLDKSATLTIIAGYNIALRKRIIDRWQELEELSARPLVPQTLAEALRLAADMAEQNAALEDKVQQDAPKVAFVNHYVEAGGAKSLRETAKILNMPEKAMIDTLLRDKVLFRQSGNLLPHALRQREGLFTVKTGTSDYGHAYTQTRVTPRGVQWIAQRYASELMGG</sequence>
<comment type="caution">
    <text evidence="2">The sequence shown here is derived from an EMBL/GenBank/DDBJ whole genome shotgun (WGS) entry which is preliminary data.</text>
</comment>
<dbReference type="Proteomes" id="UP000258253">
    <property type="component" value="Unassembled WGS sequence"/>
</dbReference>
<accession>A0A8B4V0I4</accession>
<feature type="domain" description="Antirepressor protein C-terminal" evidence="1">
    <location>
        <begin position="159"/>
        <end position="258"/>
    </location>
</feature>